<evidence type="ECO:0000256" key="8">
    <source>
        <dbReference type="SAM" id="SignalP"/>
    </source>
</evidence>
<dbReference type="PROSITE" id="PS50089">
    <property type="entry name" value="ZF_RING_2"/>
    <property type="match status" value="1"/>
</dbReference>
<keyword evidence="11" id="KW-1185">Reference proteome</keyword>
<dbReference type="InterPro" id="IPR024766">
    <property type="entry name" value="Znf_RING_H2"/>
</dbReference>
<gene>
    <name evidence="10" type="ORF">BAE44_0004008</name>
</gene>
<organism evidence="10 11">
    <name type="scientific">Dichanthelium oligosanthes</name>
    <dbReference type="NCBI Taxonomy" id="888268"/>
    <lineage>
        <taxon>Eukaryota</taxon>
        <taxon>Viridiplantae</taxon>
        <taxon>Streptophyta</taxon>
        <taxon>Embryophyta</taxon>
        <taxon>Tracheophyta</taxon>
        <taxon>Spermatophyta</taxon>
        <taxon>Magnoliopsida</taxon>
        <taxon>Liliopsida</taxon>
        <taxon>Poales</taxon>
        <taxon>Poaceae</taxon>
        <taxon>PACMAD clade</taxon>
        <taxon>Panicoideae</taxon>
        <taxon>Panicodae</taxon>
        <taxon>Paniceae</taxon>
        <taxon>Dichantheliinae</taxon>
        <taxon>Dichanthelium</taxon>
    </lineage>
</organism>
<dbReference type="Proteomes" id="UP000095767">
    <property type="component" value="Unassembled WGS sequence"/>
</dbReference>
<dbReference type="EMBL" id="LWDX02013675">
    <property type="protein sequence ID" value="OEL34974.1"/>
    <property type="molecule type" value="Genomic_DNA"/>
</dbReference>
<feature type="chain" id="PRO_5009189113" description="RING-type domain-containing protein" evidence="8">
    <location>
        <begin position="31"/>
        <end position="67"/>
    </location>
</feature>
<evidence type="ECO:0000256" key="5">
    <source>
        <dbReference type="ARBA" id="ARBA00022833"/>
    </source>
</evidence>
<evidence type="ECO:0000256" key="7">
    <source>
        <dbReference type="SAM" id="MobiDB-lite"/>
    </source>
</evidence>
<feature type="signal peptide" evidence="8">
    <location>
        <begin position="1"/>
        <end position="30"/>
    </location>
</feature>
<dbReference type="STRING" id="888268.A0A1E5WCC7"/>
<evidence type="ECO:0000256" key="1">
    <source>
        <dbReference type="ARBA" id="ARBA00004906"/>
    </source>
</evidence>
<dbReference type="InterPro" id="IPR013083">
    <property type="entry name" value="Znf_RING/FYVE/PHD"/>
</dbReference>
<feature type="compositionally biased region" description="Acidic residues" evidence="7">
    <location>
        <begin position="33"/>
        <end position="54"/>
    </location>
</feature>
<dbReference type="Pfam" id="PF12678">
    <property type="entry name" value="zf-rbx1"/>
    <property type="match status" value="1"/>
</dbReference>
<evidence type="ECO:0000313" key="11">
    <source>
        <dbReference type="Proteomes" id="UP000095767"/>
    </source>
</evidence>
<keyword evidence="3 6" id="KW-0863">Zinc-finger</keyword>
<proteinExistence type="predicted"/>
<comment type="pathway">
    <text evidence="1">Protein modification; protein ubiquitination.</text>
</comment>
<dbReference type="SUPFAM" id="SSF57850">
    <property type="entry name" value="RING/U-box"/>
    <property type="match status" value="1"/>
</dbReference>
<evidence type="ECO:0000313" key="10">
    <source>
        <dbReference type="EMBL" id="OEL34974.1"/>
    </source>
</evidence>
<keyword evidence="8" id="KW-0732">Signal</keyword>
<evidence type="ECO:0000259" key="9">
    <source>
        <dbReference type="PROSITE" id="PS50089"/>
    </source>
</evidence>
<keyword evidence="5" id="KW-0862">Zinc</keyword>
<keyword evidence="4" id="KW-0833">Ubl conjugation pathway</keyword>
<evidence type="ECO:0000256" key="6">
    <source>
        <dbReference type="PROSITE-ProRule" id="PRU00175"/>
    </source>
</evidence>
<sequence>MPCSHSFHEGCIFSWLAVSRLCPLCRFALPAEVDSDSDTGNDEDDEGEDADDGGTSESLRGLFCVDG</sequence>
<dbReference type="OrthoDB" id="21204at2759"/>
<accession>A0A1E5WCC7</accession>
<dbReference type="Gene3D" id="3.30.40.10">
    <property type="entry name" value="Zinc/RING finger domain, C3HC4 (zinc finger)"/>
    <property type="match status" value="1"/>
</dbReference>
<name>A0A1E5WCC7_9POAL</name>
<feature type="domain" description="RING-type" evidence="9">
    <location>
        <begin position="1"/>
        <end position="26"/>
    </location>
</feature>
<comment type="caution">
    <text evidence="10">The sequence shown here is derived from an EMBL/GenBank/DDBJ whole genome shotgun (WGS) entry which is preliminary data.</text>
</comment>
<dbReference type="GO" id="GO:0008270">
    <property type="term" value="F:zinc ion binding"/>
    <property type="evidence" value="ECO:0007669"/>
    <property type="project" value="UniProtKB-KW"/>
</dbReference>
<keyword evidence="2" id="KW-0479">Metal-binding</keyword>
<evidence type="ECO:0000256" key="4">
    <source>
        <dbReference type="ARBA" id="ARBA00022786"/>
    </source>
</evidence>
<evidence type="ECO:0000256" key="2">
    <source>
        <dbReference type="ARBA" id="ARBA00022723"/>
    </source>
</evidence>
<dbReference type="InterPro" id="IPR001841">
    <property type="entry name" value="Znf_RING"/>
</dbReference>
<feature type="region of interest" description="Disordered" evidence="7">
    <location>
        <begin position="32"/>
        <end position="67"/>
    </location>
</feature>
<protein>
    <recommendedName>
        <fullName evidence="9">RING-type domain-containing protein</fullName>
    </recommendedName>
</protein>
<reference evidence="10 11" key="1">
    <citation type="submission" date="2016-09" db="EMBL/GenBank/DDBJ databases">
        <title>The draft genome of Dichanthelium oligosanthes: A C3 panicoid grass species.</title>
        <authorList>
            <person name="Studer A.J."/>
            <person name="Schnable J.C."/>
            <person name="Brutnell T.P."/>
        </authorList>
    </citation>
    <scope>NUCLEOTIDE SEQUENCE [LARGE SCALE GENOMIC DNA]</scope>
    <source>
        <strain evidence="11">cv. Kellogg 1175</strain>
        <tissue evidence="10">Leaf</tissue>
    </source>
</reference>
<dbReference type="AlphaFoldDB" id="A0A1E5WCC7"/>
<evidence type="ECO:0000256" key="3">
    <source>
        <dbReference type="ARBA" id="ARBA00022771"/>
    </source>
</evidence>